<evidence type="ECO:0000313" key="6">
    <source>
        <dbReference type="EMBL" id="GMA22818.1"/>
    </source>
</evidence>
<dbReference type="RefSeq" id="WP_284291977.1">
    <property type="nucleotide sequence ID" value="NZ_BSUK01000001.1"/>
</dbReference>
<keyword evidence="3 4" id="KW-0067">ATP-binding</keyword>
<feature type="domain" description="ATP-grasp" evidence="5">
    <location>
        <begin position="120"/>
        <end position="317"/>
    </location>
</feature>
<organism evidence="6 7">
    <name type="scientific">Luteimicrobium album</name>
    <dbReference type="NCBI Taxonomy" id="1054550"/>
    <lineage>
        <taxon>Bacteria</taxon>
        <taxon>Bacillati</taxon>
        <taxon>Actinomycetota</taxon>
        <taxon>Actinomycetes</taxon>
        <taxon>Micrococcales</taxon>
        <taxon>Luteimicrobium</taxon>
    </lineage>
</organism>
<evidence type="ECO:0000256" key="2">
    <source>
        <dbReference type="ARBA" id="ARBA00022741"/>
    </source>
</evidence>
<sequence length="409" mass="43259">MTLSDASSERTRVYVLQSRQPLTTDPAHAFPADRYDVVVVTDGTAQEVLREDVQAGPVTVVRAARDEWDSVVTSMPPDAVEIVTNDEYCVAACARLRDVVGLPRRHPTNVDGYLDKVVMKCHLAAAGVPVPQAVALDPVVVAARDTAERAVSTLGLPVVAKPRREANSRGVEMLEDAGAVQAWLARHDGEPGWELEAFVSGDLGHVNAIVRDGRVEPVQAGRYLGPLLGVGEGRALGGWTVPAGSEWAARAHALNRAVVDVLGTDGDFVVHTEFVARPDGRLVVLETAARAPGAGVSELALVHAGVQLEIANLRLQAGLPVPVPEPSGRQACWLWLPVPPGRRWDAARDGARAAELGVDVRVRQVGREGNDGASAAVGASVVLVNDAPGGLARTVDAVLNEPWFRAHAV</sequence>
<keyword evidence="7" id="KW-1185">Reference proteome</keyword>
<dbReference type="InterPro" id="IPR013815">
    <property type="entry name" value="ATP_grasp_subdomain_1"/>
</dbReference>
<keyword evidence="1" id="KW-0436">Ligase</keyword>
<name>A0ABQ6HY66_9MICO</name>
<dbReference type="Proteomes" id="UP001157091">
    <property type="component" value="Unassembled WGS sequence"/>
</dbReference>
<dbReference type="Gene3D" id="3.30.470.20">
    <property type="entry name" value="ATP-grasp fold, B domain"/>
    <property type="match status" value="1"/>
</dbReference>
<dbReference type="InterPro" id="IPR052032">
    <property type="entry name" value="ATP-dep_AA_Ligase"/>
</dbReference>
<dbReference type="Gene3D" id="3.30.1490.20">
    <property type="entry name" value="ATP-grasp fold, A domain"/>
    <property type="match status" value="1"/>
</dbReference>
<evidence type="ECO:0000313" key="7">
    <source>
        <dbReference type="Proteomes" id="UP001157091"/>
    </source>
</evidence>
<dbReference type="InterPro" id="IPR011761">
    <property type="entry name" value="ATP-grasp"/>
</dbReference>
<gene>
    <name evidence="6" type="ORF">GCM10025864_05770</name>
</gene>
<dbReference type="EMBL" id="BSUK01000001">
    <property type="protein sequence ID" value="GMA22818.1"/>
    <property type="molecule type" value="Genomic_DNA"/>
</dbReference>
<accession>A0ABQ6HY66</accession>
<evidence type="ECO:0000256" key="4">
    <source>
        <dbReference type="PROSITE-ProRule" id="PRU00409"/>
    </source>
</evidence>
<dbReference type="PANTHER" id="PTHR43585">
    <property type="entry name" value="FUMIPYRROLE BIOSYNTHESIS PROTEIN C"/>
    <property type="match status" value="1"/>
</dbReference>
<dbReference type="SUPFAM" id="SSF56059">
    <property type="entry name" value="Glutathione synthetase ATP-binding domain-like"/>
    <property type="match status" value="1"/>
</dbReference>
<keyword evidence="2 4" id="KW-0547">Nucleotide-binding</keyword>
<proteinExistence type="predicted"/>
<protein>
    <recommendedName>
        <fullName evidence="5">ATP-grasp domain-containing protein</fullName>
    </recommendedName>
</protein>
<evidence type="ECO:0000256" key="3">
    <source>
        <dbReference type="ARBA" id="ARBA00022840"/>
    </source>
</evidence>
<reference evidence="7" key="1">
    <citation type="journal article" date="2019" name="Int. J. Syst. Evol. Microbiol.">
        <title>The Global Catalogue of Microorganisms (GCM) 10K type strain sequencing project: providing services to taxonomists for standard genome sequencing and annotation.</title>
        <authorList>
            <consortium name="The Broad Institute Genomics Platform"/>
            <consortium name="The Broad Institute Genome Sequencing Center for Infectious Disease"/>
            <person name="Wu L."/>
            <person name="Ma J."/>
        </authorList>
    </citation>
    <scope>NUCLEOTIDE SEQUENCE [LARGE SCALE GENOMIC DNA]</scope>
    <source>
        <strain evidence="7">NBRC 106348</strain>
    </source>
</reference>
<dbReference type="PROSITE" id="PS50975">
    <property type="entry name" value="ATP_GRASP"/>
    <property type="match status" value="1"/>
</dbReference>
<comment type="caution">
    <text evidence="6">The sequence shown here is derived from an EMBL/GenBank/DDBJ whole genome shotgun (WGS) entry which is preliminary data.</text>
</comment>
<evidence type="ECO:0000259" key="5">
    <source>
        <dbReference type="PROSITE" id="PS50975"/>
    </source>
</evidence>
<evidence type="ECO:0000256" key="1">
    <source>
        <dbReference type="ARBA" id="ARBA00022598"/>
    </source>
</evidence>
<dbReference type="PANTHER" id="PTHR43585:SF2">
    <property type="entry name" value="ATP-GRASP ENZYME FSQD"/>
    <property type="match status" value="1"/>
</dbReference>